<organism evidence="1 2">
    <name type="scientific">Fragilariopsis cylindrus CCMP1102</name>
    <dbReference type="NCBI Taxonomy" id="635003"/>
    <lineage>
        <taxon>Eukaryota</taxon>
        <taxon>Sar</taxon>
        <taxon>Stramenopiles</taxon>
        <taxon>Ochrophyta</taxon>
        <taxon>Bacillariophyta</taxon>
        <taxon>Bacillariophyceae</taxon>
        <taxon>Bacillariophycidae</taxon>
        <taxon>Bacillariales</taxon>
        <taxon>Bacillariaceae</taxon>
        <taxon>Fragilariopsis</taxon>
    </lineage>
</organism>
<dbReference type="InParanoid" id="A0A1E7FZC3"/>
<accession>A0A1E7FZC3</accession>
<dbReference type="EMBL" id="KV784353">
    <property type="protein sequence ID" value="OEU23509.1"/>
    <property type="molecule type" value="Genomic_DNA"/>
</dbReference>
<dbReference type="AlphaFoldDB" id="A0A1E7FZC3"/>
<proteinExistence type="predicted"/>
<keyword evidence="2" id="KW-1185">Reference proteome</keyword>
<dbReference type="Proteomes" id="UP000095751">
    <property type="component" value="Unassembled WGS sequence"/>
</dbReference>
<evidence type="ECO:0000313" key="1">
    <source>
        <dbReference type="EMBL" id="OEU23509.1"/>
    </source>
</evidence>
<sequence>MAGQWIYEPSQTFVSSTEYLQCLDQELQGNCHDPSSWEKTDFKPAKSRHNLMLKNAVQNSQGILNGSDPWAWQSNLSNYKVVAYNNHEHEQYRKRISTILSNRTIYLVGDSLTRQWGQTMRCEIMHILGKSNELADKIVLNLPMHVGFSEGLIKKRYGDPFRINATERDYVIFNFGHHVGKKLGDDWPTKYTKILNDALAMDFGDIPDHHIFFRTTTVRHFLANQGDWNTNSSKAGGLAPNMQATWNTYGGNLPELPDQNLIAFNVLLHDSMHNNSRRYKISDTSPMMLARGDASFDGSHFCLPGPMQYWSRMLYYQIEQNNRLFHE</sequence>
<name>A0A1E7FZC3_9STRA</name>
<protein>
    <submittedName>
        <fullName evidence="1">Uncharacterized protein</fullName>
    </submittedName>
</protein>
<reference evidence="1 2" key="1">
    <citation type="submission" date="2016-09" db="EMBL/GenBank/DDBJ databases">
        <title>Extensive genetic diversity and differential bi-allelic expression allows diatom success in the polar Southern Ocean.</title>
        <authorList>
            <consortium name="DOE Joint Genome Institute"/>
            <person name="Mock T."/>
            <person name="Otillar R.P."/>
            <person name="Strauss J."/>
            <person name="Dupont C."/>
            <person name="Frickenhaus S."/>
            <person name="Maumus F."/>
            <person name="Mcmullan M."/>
            <person name="Sanges R."/>
            <person name="Schmutz J."/>
            <person name="Toseland A."/>
            <person name="Valas R."/>
            <person name="Veluchamy A."/>
            <person name="Ward B.J."/>
            <person name="Allen A."/>
            <person name="Barry K."/>
            <person name="Falciatore A."/>
            <person name="Ferrante M."/>
            <person name="Fortunato A.E."/>
            <person name="Gloeckner G."/>
            <person name="Gruber A."/>
            <person name="Hipkin R."/>
            <person name="Janech M."/>
            <person name="Kroth P."/>
            <person name="Leese F."/>
            <person name="Lindquist E."/>
            <person name="Lyon B.R."/>
            <person name="Martin J."/>
            <person name="Mayer C."/>
            <person name="Parker M."/>
            <person name="Quesneville H."/>
            <person name="Raymond J."/>
            <person name="Uhlig C."/>
            <person name="Valentin K.U."/>
            <person name="Worden A.Z."/>
            <person name="Armbrust E.V."/>
            <person name="Bowler C."/>
            <person name="Green B."/>
            <person name="Moulton V."/>
            <person name="Van Oosterhout C."/>
            <person name="Grigoriev I."/>
        </authorList>
    </citation>
    <scope>NUCLEOTIDE SEQUENCE [LARGE SCALE GENOMIC DNA]</scope>
    <source>
        <strain evidence="1 2">CCMP1102</strain>
    </source>
</reference>
<gene>
    <name evidence="1" type="ORF">FRACYDRAFT_233679</name>
</gene>
<evidence type="ECO:0000313" key="2">
    <source>
        <dbReference type="Proteomes" id="UP000095751"/>
    </source>
</evidence>
<dbReference type="KEGG" id="fcy:FRACYDRAFT_233679"/>
<dbReference type="OrthoDB" id="630188at2759"/>